<organism evidence="1 2">
    <name type="scientific">Anaerosalibacter bizertensis</name>
    <dbReference type="NCBI Taxonomy" id="932217"/>
    <lineage>
        <taxon>Bacteria</taxon>
        <taxon>Bacillati</taxon>
        <taxon>Bacillota</taxon>
        <taxon>Tissierellia</taxon>
        <taxon>Tissierellales</taxon>
        <taxon>Sporanaerobacteraceae</taxon>
        <taxon>Anaerosalibacter</taxon>
    </lineage>
</organism>
<gene>
    <name evidence="1" type="ORF">L0P62_05300</name>
</gene>
<accession>A0A9Q4FLM2</accession>
<dbReference type="EMBL" id="JAKNID010000014">
    <property type="protein sequence ID" value="MCG4564862.1"/>
    <property type="molecule type" value="Genomic_DNA"/>
</dbReference>
<name>A0A9Q4FLM2_9FIRM</name>
<dbReference type="Proteomes" id="UP001108123">
    <property type="component" value="Unassembled WGS sequence"/>
</dbReference>
<evidence type="ECO:0000313" key="1">
    <source>
        <dbReference type="EMBL" id="MCG4564862.1"/>
    </source>
</evidence>
<reference evidence="1" key="1">
    <citation type="submission" date="2022-01" db="EMBL/GenBank/DDBJ databases">
        <title>Collection of gut derived symbiotic bacterial strains cultured from healthy donors.</title>
        <authorList>
            <person name="Lin H."/>
            <person name="Kohout C."/>
            <person name="Waligurski E."/>
            <person name="Pamer E.G."/>
        </authorList>
    </citation>
    <scope>NUCLEOTIDE SEQUENCE</scope>
    <source>
        <strain evidence="1">MSK.14.39</strain>
    </source>
</reference>
<protein>
    <submittedName>
        <fullName evidence="1">Uncharacterized protein</fullName>
    </submittedName>
</protein>
<sequence>MICKRYEIQRGYLLYRDELVFKSILHELFWRAKMKSKGCKIKEMRRYN</sequence>
<dbReference type="RefSeq" id="WP_216384450.1">
    <property type="nucleotide sequence ID" value="NZ_JAHLOA010000006.1"/>
</dbReference>
<proteinExistence type="predicted"/>
<keyword evidence="2" id="KW-1185">Reference proteome</keyword>
<comment type="caution">
    <text evidence="1">The sequence shown here is derived from an EMBL/GenBank/DDBJ whole genome shotgun (WGS) entry which is preliminary data.</text>
</comment>
<dbReference type="AlphaFoldDB" id="A0A9Q4FLM2"/>
<evidence type="ECO:0000313" key="2">
    <source>
        <dbReference type="Proteomes" id="UP001108123"/>
    </source>
</evidence>